<feature type="transmembrane region" description="Helical" evidence="9">
    <location>
        <begin position="93"/>
        <end position="119"/>
    </location>
</feature>
<keyword evidence="2 9" id="KW-0812">Transmembrane</keyword>
<name>A0A8S4PNS1_OWEFU</name>
<dbReference type="Pfam" id="PF00001">
    <property type="entry name" value="7tm_1"/>
    <property type="match status" value="1"/>
</dbReference>
<proteinExistence type="predicted"/>
<evidence type="ECO:0000256" key="8">
    <source>
        <dbReference type="SAM" id="MobiDB-lite"/>
    </source>
</evidence>
<evidence type="ECO:0000256" key="9">
    <source>
        <dbReference type="SAM" id="Phobius"/>
    </source>
</evidence>
<feature type="transmembrane region" description="Helical" evidence="9">
    <location>
        <begin position="53"/>
        <end position="73"/>
    </location>
</feature>
<keyword evidence="3 9" id="KW-1133">Transmembrane helix</keyword>
<dbReference type="PANTHER" id="PTHR45695">
    <property type="entry name" value="LEUCOKININ RECEPTOR-RELATED"/>
    <property type="match status" value="1"/>
</dbReference>
<comment type="caution">
    <text evidence="11">The sequence shown here is derived from an EMBL/GenBank/DDBJ whole genome shotgun (WGS) entry which is preliminary data.</text>
</comment>
<dbReference type="GO" id="GO:0004930">
    <property type="term" value="F:G protein-coupled receptor activity"/>
    <property type="evidence" value="ECO:0007669"/>
    <property type="project" value="UniProtKB-KW"/>
</dbReference>
<evidence type="ECO:0000256" key="1">
    <source>
        <dbReference type="ARBA" id="ARBA00004141"/>
    </source>
</evidence>
<dbReference type="AlphaFoldDB" id="A0A8S4PNS1"/>
<keyword evidence="7" id="KW-0807">Transducer</keyword>
<evidence type="ECO:0000313" key="11">
    <source>
        <dbReference type="EMBL" id="CAH1794956.1"/>
    </source>
</evidence>
<reference evidence="11" key="1">
    <citation type="submission" date="2022-03" db="EMBL/GenBank/DDBJ databases">
        <authorList>
            <person name="Martin C."/>
        </authorList>
    </citation>
    <scope>NUCLEOTIDE SEQUENCE</scope>
</reference>
<sequence length="237" mass="27044">MFVVVSTYCIPLSVLTFTYWRIASTLWSRIPPGNRDEIRDETQLRSKKRIVKMLVTIVLVFGICWFPLNLFNASVDLFPKLLNQITTAEAERAYLAIFFSCHWLAMSNSFANPIIYGFLNESFRNDMRDILRRCPCIKRNGHNAFVSRTNSTRAWTFQNGSVRSSMRSLRGSRSSTSEKSRSQRASYRAPVTTLLNGATHMPLDRKSTSYSIDDDNDMLCSNLQTLERGDQVGISAV</sequence>
<comment type="subcellular location">
    <subcellularLocation>
        <location evidence="1">Membrane</location>
        <topology evidence="1">Multi-pass membrane protein</topology>
    </subcellularLocation>
</comment>
<dbReference type="InterPro" id="IPR000276">
    <property type="entry name" value="GPCR_Rhodpsn"/>
</dbReference>
<dbReference type="InterPro" id="IPR017452">
    <property type="entry name" value="GPCR_Rhodpsn_7TM"/>
</dbReference>
<dbReference type="GO" id="GO:0005886">
    <property type="term" value="C:plasma membrane"/>
    <property type="evidence" value="ECO:0007669"/>
    <property type="project" value="TreeGrafter"/>
</dbReference>
<evidence type="ECO:0000256" key="5">
    <source>
        <dbReference type="ARBA" id="ARBA00023136"/>
    </source>
</evidence>
<feature type="region of interest" description="Disordered" evidence="8">
    <location>
        <begin position="167"/>
        <end position="187"/>
    </location>
</feature>
<dbReference type="SUPFAM" id="SSF81321">
    <property type="entry name" value="Family A G protein-coupled receptor-like"/>
    <property type="match status" value="1"/>
</dbReference>
<evidence type="ECO:0000256" key="7">
    <source>
        <dbReference type="ARBA" id="ARBA00023224"/>
    </source>
</evidence>
<dbReference type="PANTHER" id="PTHR45695:SF9">
    <property type="entry name" value="LEUCOKININ RECEPTOR"/>
    <property type="match status" value="1"/>
</dbReference>
<dbReference type="EMBL" id="CAIIXF020000009">
    <property type="protein sequence ID" value="CAH1794956.1"/>
    <property type="molecule type" value="Genomic_DNA"/>
</dbReference>
<dbReference type="OrthoDB" id="5981855at2759"/>
<keyword evidence="5 9" id="KW-0472">Membrane</keyword>
<accession>A0A8S4PNS1</accession>
<feature type="domain" description="G-protein coupled receptors family 1 profile" evidence="10">
    <location>
        <begin position="1"/>
        <end position="116"/>
    </location>
</feature>
<keyword evidence="6" id="KW-0675">Receptor</keyword>
<keyword evidence="4" id="KW-0297">G-protein coupled receptor</keyword>
<evidence type="ECO:0000256" key="4">
    <source>
        <dbReference type="ARBA" id="ARBA00023040"/>
    </source>
</evidence>
<evidence type="ECO:0000313" key="12">
    <source>
        <dbReference type="Proteomes" id="UP000749559"/>
    </source>
</evidence>
<dbReference type="Proteomes" id="UP000749559">
    <property type="component" value="Unassembled WGS sequence"/>
</dbReference>
<evidence type="ECO:0000256" key="2">
    <source>
        <dbReference type="ARBA" id="ARBA00022692"/>
    </source>
</evidence>
<evidence type="ECO:0000256" key="3">
    <source>
        <dbReference type="ARBA" id="ARBA00022989"/>
    </source>
</evidence>
<protein>
    <recommendedName>
        <fullName evidence="10">G-protein coupled receptors family 1 profile domain-containing protein</fullName>
    </recommendedName>
</protein>
<dbReference type="PROSITE" id="PS50262">
    <property type="entry name" value="G_PROTEIN_RECEP_F1_2"/>
    <property type="match status" value="1"/>
</dbReference>
<dbReference type="Gene3D" id="1.20.1070.10">
    <property type="entry name" value="Rhodopsin 7-helix transmembrane proteins"/>
    <property type="match status" value="1"/>
</dbReference>
<evidence type="ECO:0000256" key="6">
    <source>
        <dbReference type="ARBA" id="ARBA00023170"/>
    </source>
</evidence>
<dbReference type="PRINTS" id="PR00237">
    <property type="entry name" value="GPCRRHODOPSN"/>
</dbReference>
<organism evidence="11 12">
    <name type="scientific">Owenia fusiformis</name>
    <name type="common">Polychaete worm</name>
    <dbReference type="NCBI Taxonomy" id="6347"/>
    <lineage>
        <taxon>Eukaryota</taxon>
        <taxon>Metazoa</taxon>
        <taxon>Spiralia</taxon>
        <taxon>Lophotrochozoa</taxon>
        <taxon>Annelida</taxon>
        <taxon>Polychaeta</taxon>
        <taxon>Sedentaria</taxon>
        <taxon>Canalipalpata</taxon>
        <taxon>Sabellida</taxon>
        <taxon>Oweniida</taxon>
        <taxon>Oweniidae</taxon>
        <taxon>Owenia</taxon>
    </lineage>
</organism>
<gene>
    <name evidence="11" type="ORF">OFUS_LOCUS19565</name>
</gene>
<keyword evidence="12" id="KW-1185">Reference proteome</keyword>
<evidence type="ECO:0000259" key="10">
    <source>
        <dbReference type="PROSITE" id="PS50262"/>
    </source>
</evidence>